<dbReference type="EMBL" id="JAVHJL010000006">
    <property type="protein sequence ID" value="KAK6501168.1"/>
    <property type="molecule type" value="Genomic_DNA"/>
</dbReference>
<feature type="compositionally biased region" description="Polar residues" evidence="1">
    <location>
        <begin position="255"/>
        <end position="271"/>
    </location>
</feature>
<protein>
    <submittedName>
        <fullName evidence="2">Uncharacterized protein</fullName>
    </submittedName>
</protein>
<accession>A0AAV9W2C9</accession>
<evidence type="ECO:0000313" key="2">
    <source>
        <dbReference type="EMBL" id="KAK6501168.1"/>
    </source>
</evidence>
<evidence type="ECO:0000313" key="3">
    <source>
        <dbReference type="Proteomes" id="UP001370758"/>
    </source>
</evidence>
<keyword evidence="3" id="KW-1185">Reference proteome</keyword>
<feature type="region of interest" description="Disordered" evidence="1">
    <location>
        <begin position="255"/>
        <end position="274"/>
    </location>
</feature>
<gene>
    <name evidence="2" type="ORF">TWF481_009015</name>
</gene>
<reference evidence="2 3" key="1">
    <citation type="submission" date="2023-08" db="EMBL/GenBank/DDBJ databases">
        <authorList>
            <person name="Palmer J.M."/>
        </authorList>
    </citation>
    <scope>NUCLEOTIDE SEQUENCE [LARGE SCALE GENOMIC DNA]</scope>
    <source>
        <strain evidence="2 3">TWF481</strain>
    </source>
</reference>
<dbReference type="AlphaFoldDB" id="A0AAV9W2C9"/>
<sequence>MVNHNHDVNPQLGIEPLSGGYWGDYSSPESVTLVRPCVYVSPLEWKRAVCEGARTTYTTSSRPGPNSAPDIATLPFRTGLHPETWTSPHHTLETEYFDLSIAKRRDPLWGCVADLVIGCYGVRRRLSKDYRRCRIRNTTASSQGGTEVILYDLVVSPTDGVIIIYGSNRPQDNFRVPVGRKLRTDYVGAPSGGPSQPVPAWTWGDMVYSIWYSQVFFRNHLWIRDARENGPNRKRKRSPTRCELCPTQCAIDSAQQTQAGPSSRAQQSASIGSLPPTPVSHYSVYFPVRVPPPRFDRLNHIVFRGLDSVEALDFIRECYNQLNYSLELDTLASEEVNRRQIETGRQVRAVLRAVPGVYDVCNMVYEHMKQLGHRSVRDIVVKWSKVQNNSEERLPSVMLVLQDNIMVR</sequence>
<proteinExistence type="predicted"/>
<name>A0AAV9W2C9_9PEZI</name>
<evidence type="ECO:0000256" key="1">
    <source>
        <dbReference type="SAM" id="MobiDB-lite"/>
    </source>
</evidence>
<comment type="caution">
    <text evidence="2">The sequence shown here is derived from an EMBL/GenBank/DDBJ whole genome shotgun (WGS) entry which is preliminary data.</text>
</comment>
<organism evidence="2 3">
    <name type="scientific">Arthrobotrys musiformis</name>
    <dbReference type="NCBI Taxonomy" id="47236"/>
    <lineage>
        <taxon>Eukaryota</taxon>
        <taxon>Fungi</taxon>
        <taxon>Dikarya</taxon>
        <taxon>Ascomycota</taxon>
        <taxon>Pezizomycotina</taxon>
        <taxon>Orbiliomycetes</taxon>
        <taxon>Orbiliales</taxon>
        <taxon>Orbiliaceae</taxon>
        <taxon>Arthrobotrys</taxon>
    </lineage>
</organism>
<dbReference type="Proteomes" id="UP001370758">
    <property type="component" value="Unassembled WGS sequence"/>
</dbReference>